<name>A0ABR1YSW6_9PEZI</name>
<protein>
    <recommendedName>
        <fullName evidence="2">DUF7587 domain-containing protein</fullName>
    </recommendedName>
</protein>
<organism evidence="3 4">
    <name type="scientific">Phyllosticta capitalensis</name>
    <dbReference type="NCBI Taxonomy" id="121624"/>
    <lineage>
        <taxon>Eukaryota</taxon>
        <taxon>Fungi</taxon>
        <taxon>Dikarya</taxon>
        <taxon>Ascomycota</taxon>
        <taxon>Pezizomycotina</taxon>
        <taxon>Dothideomycetes</taxon>
        <taxon>Dothideomycetes incertae sedis</taxon>
        <taxon>Botryosphaeriales</taxon>
        <taxon>Phyllostictaceae</taxon>
        <taxon>Phyllosticta</taxon>
    </lineage>
</organism>
<evidence type="ECO:0000256" key="1">
    <source>
        <dbReference type="SAM" id="MobiDB-lite"/>
    </source>
</evidence>
<evidence type="ECO:0000313" key="4">
    <source>
        <dbReference type="Proteomes" id="UP001492380"/>
    </source>
</evidence>
<feature type="domain" description="DUF7587" evidence="2">
    <location>
        <begin position="18"/>
        <end position="136"/>
    </location>
</feature>
<dbReference type="Proteomes" id="UP001492380">
    <property type="component" value="Unassembled WGS sequence"/>
</dbReference>
<sequence length="519" mass="57226">MFYSEKQCALLEDSAECIPRYLFRAFSDQSRGTNSATEAIPDTSPCHTIITTDEKLISTTKHMISDHLLYKYSTPSEFSSWSSSLLFVLRHAIRRAHQPRLQDTNVVICVLDTATLPQNRRLYPATALMAAYDIKPIVVRPFDRTDKRNWLVPHYYLGEYLLHGPLSLTAPDCAAIKMQAVSLDNLEQTGLYCPFPALNNATSHSLAPEVRALRRALSGRDAPLEPLLPVHIGAFGMLGRLFGAEFALPVTVAFLTLRRWEPWPGPAVLDAILDSFGPEVGSPKEAGPERLDWEDGAGLAIADEMFVVSEARRFRKLMQDLVARSRRREQEAKWKNGVTKIENLEDEIDPEELSCLIGDIQLSSQESEAKTEPEPDGCSAGVNVVQLKDRAGVEATDEDRKTATRFVHPSANAPMESPISRTPSPESLGKPHIATSKMFESQAAQTPLSTTLSVLATSAVSLDESFRNLAKALQPEGDDLEPPLPRDVVLRELGKSREALKSLSMASGRLGGLLGKDLE</sequence>
<dbReference type="InterPro" id="IPR056009">
    <property type="entry name" value="DUF7587"/>
</dbReference>
<evidence type="ECO:0000313" key="3">
    <source>
        <dbReference type="EMBL" id="KAK8238085.1"/>
    </source>
</evidence>
<evidence type="ECO:0000259" key="2">
    <source>
        <dbReference type="Pfam" id="PF24494"/>
    </source>
</evidence>
<dbReference type="Pfam" id="PF24494">
    <property type="entry name" value="DUF7587"/>
    <property type="match status" value="1"/>
</dbReference>
<accession>A0ABR1YSW6</accession>
<reference evidence="3 4" key="1">
    <citation type="submission" date="2024-04" db="EMBL/GenBank/DDBJ databases">
        <title>Phyllosticta paracitricarpa is synonymous to the EU quarantine fungus P. citricarpa based on phylogenomic analyses.</title>
        <authorList>
            <consortium name="Lawrence Berkeley National Laboratory"/>
            <person name="Van Ingen-Buijs V.A."/>
            <person name="Van Westerhoven A.C."/>
            <person name="Haridas S."/>
            <person name="Skiadas P."/>
            <person name="Martin F."/>
            <person name="Groenewald J.Z."/>
            <person name="Crous P.W."/>
            <person name="Seidl M.F."/>
        </authorList>
    </citation>
    <scope>NUCLEOTIDE SEQUENCE [LARGE SCALE GENOMIC DNA]</scope>
    <source>
        <strain evidence="3 4">CBS 123374</strain>
    </source>
</reference>
<proteinExistence type="predicted"/>
<dbReference type="EMBL" id="JBBWRZ010000004">
    <property type="protein sequence ID" value="KAK8238085.1"/>
    <property type="molecule type" value="Genomic_DNA"/>
</dbReference>
<feature type="compositionally biased region" description="Basic and acidic residues" evidence="1">
    <location>
        <begin position="389"/>
        <end position="402"/>
    </location>
</feature>
<keyword evidence="4" id="KW-1185">Reference proteome</keyword>
<feature type="region of interest" description="Disordered" evidence="1">
    <location>
        <begin position="389"/>
        <end position="431"/>
    </location>
</feature>
<comment type="caution">
    <text evidence="3">The sequence shown here is derived from an EMBL/GenBank/DDBJ whole genome shotgun (WGS) entry which is preliminary data.</text>
</comment>
<gene>
    <name evidence="3" type="ORF">HDK90DRAFT_212973</name>
</gene>